<feature type="chain" id="PRO_5003901369" description="Outer membrane efflux protein" evidence="8">
    <location>
        <begin position="27"/>
        <end position="456"/>
    </location>
</feature>
<dbReference type="SUPFAM" id="SSF56954">
    <property type="entry name" value="Outer membrane efflux proteins (OEP)"/>
    <property type="match status" value="1"/>
</dbReference>
<dbReference type="AlphaFoldDB" id="K7A5E6"/>
<dbReference type="OrthoDB" id="5780445at2"/>
<proteinExistence type="inferred from homology"/>
<evidence type="ECO:0000256" key="3">
    <source>
        <dbReference type="ARBA" id="ARBA00022448"/>
    </source>
</evidence>
<feature type="signal peptide" evidence="8">
    <location>
        <begin position="1"/>
        <end position="26"/>
    </location>
</feature>
<keyword evidence="4" id="KW-1134">Transmembrane beta strand</keyword>
<dbReference type="GO" id="GO:0009279">
    <property type="term" value="C:cell outer membrane"/>
    <property type="evidence" value="ECO:0007669"/>
    <property type="project" value="UniProtKB-SubCell"/>
</dbReference>
<keyword evidence="7" id="KW-0998">Cell outer membrane</keyword>
<evidence type="ECO:0000313" key="9">
    <source>
        <dbReference type="EMBL" id="GAC30700.1"/>
    </source>
</evidence>
<evidence type="ECO:0000313" key="10">
    <source>
        <dbReference type="Proteomes" id="UP000006251"/>
    </source>
</evidence>
<gene>
    <name evidence="9" type="ORF">GPAL_3860</name>
</gene>
<comment type="similarity">
    <text evidence="2">Belongs to the outer membrane factor (OMF) (TC 1.B.17) family.</text>
</comment>
<evidence type="ECO:0000256" key="5">
    <source>
        <dbReference type="ARBA" id="ARBA00022692"/>
    </source>
</evidence>
<dbReference type="InterPro" id="IPR003423">
    <property type="entry name" value="OMP_efflux"/>
</dbReference>
<dbReference type="InterPro" id="IPR051906">
    <property type="entry name" value="TolC-like"/>
</dbReference>
<dbReference type="RefSeq" id="WP_006015250.1">
    <property type="nucleotide sequence ID" value="NZ_AUAV01000023.1"/>
</dbReference>
<dbReference type="EMBL" id="BAEQ01000066">
    <property type="protein sequence ID" value="GAC30700.1"/>
    <property type="molecule type" value="Genomic_DNA"/>
</dbReference>
<keyword evidence="8" id="KW-0732">Signal</keyword>
<dbReference type="Pfam" id="PF02321">
    <property type="entry name" value="OEP"/>
    <property type="match status" value="2"/>
</dbReference>
<dbReference type="Proteomes" id="UP000006251">
    <property type="component" value="Unassembled WGS sequence"/>
</dbReference>
<comment type="subcellular location">
    <subcellularLocation>
        <location evidence="1">Cell outer membrane</location>
    </subcellularLocation>
</comment>
<keyword evidence="5" id="KW-0812">Transmembrane</keyword>
<dbReference type="PANTHER" id="PTHR30026:SF5">
    <property type="entry name" value="ABC-TYPE EFFLUX SYSTEM SECRETIN COMPONENT"/>
    <property type="match status" value="1"/>
</dbReference>
<evidence type="ECO:0008006" key="11">
    <source>
        <dbReference type="Google" id="ProtNLM"/>
    </source>
</evidence>
<evidence type="ECO:0000256" key="4">
    <source>
        <dbReference type="ARBA" id="ARBA00022452"/>
    </source>
</evidence>
<dbReference type="GO" id="GO:0015562">
    <property type="term" value="F:efflux transmembrane transporter activity"/>
    <property type="evidence" value="ECO:0007669"/>
    <property type="project" value="InterPro"/>
</dbReference>
<name>K7A5E6_9ALTE</name>
<evidence type="ECO:0000256" key="8">
    <source>
        <dbReference type="SAM" id="SignalP"/>
    </source>
</evidence>
<keyword evidence="6" id="KW-0472">Membrane</keyword>
<keyword evidence="10" id="KW-1185">Reference proteome</keyword>
<protein>
    <recommendedName>
        <fullName evidence="11">Outer membrane efflux protein</fullName>
    </recommendedName>
</protein>
<keyword evidence="3" id="KW-0813">Transport</keyword>
<reference evidence="10" key="1">
    <citation type="journal article" date="2014" name="Environ. Microbiol.">
        <title>Comparative genomics of the marine bacterial genus Glaciecola reveals the high degree of genomic diversity and genomic characteristic for cold adaptation.</title>
        <authorList>
            <person name="Qin Q.L."/>
            <person name="Xie B.B."/>
            <person name="Yu Y."/>
            <person name="Shu Y.L."/>
            <person name="Rong J.C."/>
            <person name="Zhang Y.J."/>
            <person name="Zhao D.L."/>
            <person name="Chen X.L."/>
            <person name="Zhang X.Y."/>
            <person name="Chen B."/>
            <person name="Zhou B.C."/>
            <person name="Zhang Y.Z."/>
        </authorList>
    </citation>
    <scope>NUCLEOTIDE SEQUENCE [LARGE SCALE GENOMIC DNA]</scope>
    <source>
        <strain evidence="10">ACAM 615</strain>
    </source>
</reference>
<comment type="caution">
    <text evidence="9">The sequence shown here is derived from an EMBL/GenBank/DDBJ whole genome shotgun (WGS) entry which is preliminary data.</text>
</comment>
<sequence length="456" mass="51007">MKLKISLLFFGLFFWLFLLNMPSAHSAEAQASHLSFSDAWKLLQKSNNSLAAQSANVDRYKYLQEAKEDLNLPSVSLGANYTRLNDDITLLGSQISESLAGLTSTVEDKDVYFSSVRVIWPIYTGGKITAAQNAAKGRFDEAQGQLGMETHVRFEELSQYYFSVLLAEDVLKARKNVETGLKQHLDFAIKLEEQGQVARIERLQAEASLDKAHVDYKKAQKDLDITSSALSQILNQETVVLPRDALFINSTMPSMHSFIEKTLNTYPGLDILDSKKKQASSLIAAEKSKYYPNVFLYGDYNIYEQDSLTSELKPDWFIGIGVNVTLFDNSGRADNVKAAHSAVYQVQYLKAQAKQDLKVLVQKTYLEAQQAIEEVIGLDSSLALARENLLLRKKGFTQGLSNSLDVVDAELYLSSIQTQQSVARFQYISSLTKLLALSGEMNTFTHYQNTALSTDF</sequence>
<dbReference type="STRING" id="1121922.GCA_000428905_03584"/>
<evidence type="ECO:0000256" key="6">
    <source>
        <dbReference type="ARBA" id="ARBA00023136"/>
    </source>
</evidence>
<dbReference type="GO" id="GO:0015288">
    <property type="term" value="F:porin activity"/>
    <property type="evidence" value="ECO:0007669"/>
    <property type="project" value="TreeGrafter"/>
</dbReference>
<accession>K7A5E6</accession>
<dbReference type="Gene3D" id="1.20.1600.10">
    <property type="entry name" value="Outer membrane efflux proteins (OEP)"/>
    <property type="match status" value="1"/>
</dbReference>
<evidence type="ECO:0000256" key="7">
    <source>
        <dbReference type="ARBA" id="ARBA00023237"/>
    </source>
</evidence>
<evidence type="ECO:0000256" key="1">
    <source>
        <dbReference type="ARBA" id="ARBA00004442"/>
    </source>
</evidence>
<dbReference type="PANTHER" id="PTHR30026">
    <property type="entry name" value="OUTER MEMBRANE PROTEIN TOLC"/>
    <property type="match status" value="1"/>
</dbReference>
<evidence type="ECO:0000256" key="2">
    <source>
        <dbReference type="ARBA" id="ARBA00007613"/>
    </source>
</evidence>
<organism evidence="9 10">
    <name type="scientific">Brumicola pallidula DSM 14239 = ACAM 615</name>
    <dbReference type="NCBI Taxonomy" id="1121922"/>
    <lineage>
        <taxon>Bacteria</taxon>
        <taxon>Pseudomonadati</taxon>
        <taxon>Pseudomonadota</taxon>
        <taxon>Gammaproteobacteria</taxon>
        <taxon>Alteromonadales</taxon>
        <taxon>Alteromonadaceae</taxon>
        <taxon>Brumicola</taxon>
    </lineage>
</organism>
<dbReference type="GO" id="GO:1990281">
    <property type="term" value="C:efflux pump complex"/>
    <property type="evidence" value="ECO:0007669"/>
    <property type="project" value="TreeGrafter"/>
</dbReference>